<dbReference type="Pfam" id="PF00069">
    <property type="entry name" value="Pkinase"/>
    <property type="match status" value="1"/>
</dbReference>
<dbReference type="PANTHER" id="PTHR24362">
    <property type="entry name" value="SERINE/THREONINE-PROTEIN KINASE NEK"/>
    <property type="match status" value="1"/>
</dbReference>
<dbReference type="SMART" id="SM00220">
    <property type="entry name" value="S_TKc"/>
    <property type="match status" value="1"/>
</dbReference>
<dbReference type="Gene3D" id="2.130.10.10">
    <property type="entry name" value="YVTN repeat-like/Quinoprotein amine dehydrogenase"/>
    <property type="match status" value="2"/>
</dbReference>
<dbReference type="GO" id="GO:0005524">
    <property type="term" value="F:ATP binding"/>
    <property type="evidence" value="ECO:0007669"/>
    <property type="project" value="InterPro"/>
</dbReference>
<name>A0AAD1U0A4_EUPCR</name>
<dbReference type="PROSITE" id="PS50082">
    <property type="entry name" value="WD_REPEATS_2"/>
    <property type="match status" value="1"/>
</dbReference>
<dbReference type="AlphaFoldDB" id="A0AAD1U0A4"/>
<proteinExistence type="predicted"/>
<dbReference type="InterPro" id="IPR000719">
    <property type="entry name" value="Prot_kinase_dom"/>
</dbReference>
<dbReference type="Pfam" id="PF00400">
    <property type="entry name" value="WD40"/>
    <property type="match status" value="1"/>
</dbReference>
<accession>A0AAD1U0A4</accession>
<feature type="domain" description="Protein kinase" evidence="2">
    <location>
        <begin position="1"/>
        <end position="207"/>
    </location>
</feature>
<dbReference type="InterPro" id="IPR011009">
    <property type="entry name" value="Kinase-like_dom_sf"/>
</dbReference>
<dbReference type="EMBL" id="CAMPGE010000236">
    <property type="protein sequence ID" value="CAI2358970.1"/>
    <property type="molecule type" value="Genomic_DNA"/>
</dbReference>
<evidence type="ECO:0000313" key="4">
    <source>
        <dbReference type="Proteomes" id="UP001295684"/>
    </source>
</evidence>
<dbReference type="InterPro" id="IPR036322">
    <property type="entry name" value="WD40_repeat_dom_sf"/>
</dbReference>
<comment type="caution">
    <text evidence="3">The sequence shown here is derived from an EMBL/GenBank/DDBJ whole genome shotgun (WGS) entry which is preliminary data.</text>
</comment>
<feature type="repeat" description="WD" evidence="1">
    <location>
        <begin position="570"/>
        <end position="601"/>
    </location>
</feature>
<evidence type="ECO:0000259" key="2">
    <source>
        <dbReference type="PROSITE" id="PS50011"/>
    </source>
</evidence>
<organism evidence="3 4">
    <name type="scientific">Euplotes crassus</name>
    <dbReference type="NCBI Taxonomy" id="5936"/>
    <lineage>
        <taxon>Eukaryota</taxon>
        <taxon>Sar</taxon>
        <taxon>Alveolata</taxon>
        <taxon>Ciliophora</taxon>
        <taxon>Intramacronucleata</taxon>
        <taxon>Spirotrichea</taxon>
        <taxon>Hypotrichia</taxon>
        <taxon>Euplotida</taxon>
        <taxon>Euplotidae</taxon>
        <taxon>Moneuplotes</taxon>
    </lineage>
</organism>
<dbReference type="SMART" id="SM00320">
    <property type="entry name" value="WD40"/>
    <property type="match status" value="4"/>
</dbReference>
<dbReference type="InterPro" id="IPR015943">
    <property type="entry name" value="WD40/YVTN_repeat-like_dom_sf"/>
</dbReference>
<protein>
    <recommendedName>
        <fullName evidence="2">Protein kinase domain-containing protein</fullName>
    </recommendedName>
</protein>
<reference evidence="3" key="1">
    <citation type="submission" date="2023-07" db="EMBL/GenBank/DDBJ databases">
        <authorList>
            <consortium name="AG Swart"/>
            <person name="Singh M."/>
            <person name="Singh A."/>
            <person name="Seah K."/>
            <person name="Emmerich C."/>
        </authorList>
    </citation>
    <scope>NUCLEOTIDE SEQUENCE</scope>
    <source>
        <strain evidence="3">DP1</strain>
    </source>
</reference>
<dbReference type="GO" id="GO:0004672">
    <property type="term" value="F:protein kinase activity"/>
    <property type="evidence" value="ECO:0007669"/>
    <property type="project" value="InterPro"/>
</dbReference>
<dbReference type="InterPro" id="IPR001680">
    <property type="entry name" value="WD40_rpt"/>
</dbReference>
<dbReference type="SUPFAM" id="SSF56112">
    <property type="entry name" value="Protein kinase-like (PK-like)"/>
    <property type="match status" value="1"/>
</dbReference>
<dbReference type="PROSITE" id="PS50011">
    <property type="entry name" value="PROTEIN_KINASE_DOM"/>
    <property type="match status" value="1"/>
</dbReference>
<evidence type="ECO:0000313" key="3">
    <source>
        <dbReference type="EMBL" id="CAI2358970.1"/>
    </source>
</evidence>
<keyword evidence="4" id="KW-1185">Reference proteome</keyword>
<evidence type="ECO:0000256" key="1">
    <source>
        <dbReference type="PROSITE-ProRule" id="PRU00221"/>
    </source>
</evidence>
<dbReference type="Proteomes" id="UP001295684">
    <property type="component" value="Unassembled WGS sequence"/>
</dbReference>
<keyword evidence="1" id="KW-0853">WD repeat</keyword>
<gene>
    <name evidence="3" type="ORF">ECRASSUSDP1_LOCUS254</name>
</gene>
<dbReference type="SUPFAM" id="SSF50978">
    <property type="entry name" value="WD40 repeat-like"/>
    <property type="match status" value="1"/>
</dbReference>
<dbReference type="Gene3D" id="1.10.510.10">
    <property type="entry name" value="Transferase(Phosphotransferase) domain 1"/>
    <property type="match status" value="1"/>
</dbReference>
<dbReference type="PANTHER" id="PTHR24362:SF309">
    <property type="entry name" value="PROTEIN KINASE DOMAIN-CONTAINING PROTEIN"/>
    <property type="match status" value="1"/>
</dbReference>
<sequence>MAIIAGLKHKNITPYERYFFTKIENTTYIAVIRPYFKTKVSDIAVFTKFNASDGEICLKMIEALSHIHERYSMMFTLKASNCFIDSNGDLQITDIGAPSLVEYELESKAESLKIAMYTPPEIDCELTGGNFKFDIWCLGILFYELYMKCHPFDASTPNEALKLVNKEFVGVELNEGIIDDIIRGCLKQNPSERLSMGKINKHLKELITQENIVLEESRLRKVSPRLVSRSQDIRAQHDENYIERLDDPSEEEKLVSPIPCINNFFKVINKTGFSERTSQDILYNQKMQSDGTDRKEKLRCVNIAHDCHRGPINGIGVLDTGILVTSGENKAICFWNPMDNDLIAIINESGKVGKILTIPKTKGFYYVLGNEIKFFDPTIGAAEVIYQAESNITCLEVFQDQKYDIFIVGLKDGTIELVSRTTRTVSLSKSFHSGYPVVGVSGQGDYLLTTGRDDVVNIYNMRTNLLERELDLKNAYLDGVSGVLKMHQDIKEMIITDGLFGISLFSFDINNPYKEHPDINYRPVAQLFRNVSPNSDLFGATSGKGVVKIYHSQQNEDGSQSSSIREIRRFKGHKSKVTGIAYFQDGSYATCSLDGTYRIWSSRKDVKLIGKAPGYNGCCSSEKCVIQ</sequence>